<evidence type="ECO:0000313" key="2">
    <source>
        <dbReference type="Proteomes" id="UP000266723"/>
    </source>
</evidence>
<comment type="caution">
    <text evidence="1">The sequence shown here is derived from an EMBL/GenBank/DDBJ whole genome shotgun (WGS) entry which is preliminary data.</text>
</comment>
<sequence>MVLGGERERTCRIEGGRREKGEVKKREKTPDWLDGVRRFFTTAILHHSVLDSLLIITRETIIHSLWFKLSLCIPEAIQLASLSSRAPRMATQGHLQVQSLSPSVVTTPDIITKLLIYSGFWWARRQVTIHPS</sequence>
<organism evidence="1 2">
    <name type="scientific">Brassica cretica</name>
    <name type="common">Mustard</name>
    <dbReference type="NCBI Taxonomy" id="69181"/>
    <lineage>
        <taxon>Eukaryota</taxon>
        <taxon>Viridiplantae</taxon>
        <taxon>Streptophyta</taxon>
        <taxon>Embryophyta</taxon>
        <taxon>Tracheophyta</taxon>
        <taxon>Spermatophyta</taxon>
        <taxon>Magnoliopsida</taxon>
        <taxon>eudicotyledons</taxon>
        <taxon>Gunneridae</taxon>
        <taxon>Pentapetalae</taxon>
        <taxon>rosids</taxon>
        <taxon>malvids</taxon>
        <taxon>Brassicales</taxon>
        <taxon>Brassicaceae</taxon>
        <taxon>Brassiceae</taxon>
        <taxon>Brassica</taxon>
    </lineage>
</organism>
<name>A0ABQ7B930_BRACR</name>
<protein>
    <submittedName>
        <fullName evidence="1">Uncharacterized protein</fullName>
    </submittedName>
</protein>
<reference evidence="1 2" key="1">
    <citation type="journal article" date="2020" name="BMC Genomics">
        <title>Intraspecific diversification of the crop wild relative Brassica cretica Lam. using demographic model selection.</title>
        <authorList>
            <person name="Kioukis A."/>
            <person name="Michalopoulou V.A."/>
            <person name="Briers L."/>
            <person name="Pirintsos S."/>
            <person name="Studholme D.J."/>
            <person name="Pavlidis P."/>
            <person name="Sarris P.F."/>
        </authorList>
    </citation>
    <scope>NUCLEOTIDE SEQUENCE [LARGE SCALE GENOMIC DNA]</scope>
    <source>
        <strain evidence="2">cv. PFS-1207/04</strain>
    </source>
</reference>
<keyword evidence="2" id="KW-1185">Reference proteome</keyword>
<accession>A0ABQ7B930</accession>
<dbReference type="Proteomes" id="UP000266723">
    <property type="component" value="Unassembled WGS sequence"/>
</dbReference>
<gene>
    <name evidence="1" type="ORF">DY000_02041021</name>
</gene>
<evidence type="ECO:0000313" key="1">
    <source>
        <dbReference type="EMBL" id="KAF3528671.1"/>
    </source>
</evidence>
<proteinExistence type="predicted"/>
<dbReference type="EMBL" id="QGKV02001507">
    <property type="protein sequence ID" value="KAF3528671.1"/>
    <property type="molecule type" value="Genomic_DNA"/>
</dbReference>